<keyword evidence="2 3" id="KW-0040">ANK repeat</keyword>
<dbReference type="Pfam" id="PF12796">
    <property type="entry name" value="Ank_2"/>
    <property type="match status" value="1"/>
</dbReference>
<keyword evidence="6" id="KW-1185">Reference proteome</keyword>
<feature type="compositionally biased region" description="Low complexity" evidence="4">
    <location>
        <begin position="814"/>
        <end position="831"/>
    </location>
</feature>
<feature type="region of interest" description="Disordered" evidence="4">
    <location>
        <begin position="1"/>
        <end position="75"/>
    </location>
</feature>
<dbReference type="GO" id="GO:0004842">
    <property type="term" value="F:ubiquitin-protein transferase activity"/>
    <property type="evidence" value="ECO:0007669"/>
    <property type="project" value="TreeGrafter"/>
</dbReference>
<dbReference type="PROSITE" id="PS50297">
    <property type="entry name" value="ANK_REP_REGION"/>
    <property type="match status" value="1"/>
</dbReference>
<dbReference type="Proteomes" id="UP000193411">
    <property type="component" value="Unassembled WGS sequence"/>
</dbReference>
<feature type="compositionally biased region" description="Polar residues" evidence="4">
    <location>
        <begin position="143"/>
        <end position="152"/>
    </location>
</feature>
<dbReference type="PANTHER" id="PTHR24171">
    <property type="entry name" value="ANKYRIN REPEAT DOMAIN-CONTAINING PROTEIN 39-RELATED"/>
    <property type="match status" value="1"/>
</dbReference>
<evidence type="ECO:0000256" key="2">
    <source>
        <dbReference type="ARBA" id="ARBA00023043"/>
    </source>
</evidence>
<organism evidence="5 6">
    <name type="scientific">Catenaria anguillulae PL171</name>
    <dbReference type="NCBI Taxonomy" id="765915"/>
    <lineage>
        <taxon>Eukaryota</taxon>
        <taxon>Fungi</taxon>
        <taxon>Fungi incertae sedis</taxon>
        <taxon>Blastocladiomycota</taxon>
        <taxon>Blastocladiomycetes</taxon>
        <taxon>Blastocladiales</taxon>
        <taxon>Catenariaceae</taxon>
        <taxon>Catenaria</taxon>
    </lineage>
</organism>
<dbReference type="SUPFAM" id="SSF48403">
    <property type="entry name" value="Ankyrin repeat"/>
    <property type="match status" value="1"/>
</dbReference>
<feature type="region of interest" description="Disordered" evidence="4">
    <location>
        <begin position="242"/>
        <end position="278"/>
    </location>
</feature>
<keyword evidence="1" id="KW-0677">Repeat</keyword>
<evidence type="ECO:0000256" key="3">
    <source>
        <dbReference type="PROSITE-ProRule" id="PRU00023"/>
    </source>
</evidence>
<evidence type="ECO:0000313" key="6">
    <source>
        <dbReference type="Proteomes" id="UP000193411"/>
    </source>
</evidence>
<accession>A0A1Y2HES7</accession>
<comment type="caution">
    <text evidence="5">The sequence shown here is derived from an EMBL/GenBank/DDBJ whole genome shotgun (WGS) entry which is preliminary data.</text>
</comment>
<evidence type="ECO:0000256" key="1">
    <source>
        <dbReference type="ARBA" id="ARBA00022737"/>
    </source>
</evidence>
<feature type="region of interest" description="Disordered" evidence="4">
    <location>
        <begin position="94"/>
        <end position="155"/>
    </location>
</feature>
<dbReference type="Gene3D" id="1.25.40.20">
    <property type="entry name" value="Ankyrin repeat-containing domain"/>
    <property type="match status" value="1"/>
</dbReference>
<dbReference type="EMBL" id="MCFL01000058">
    <property type="protein sequence ID" value="ORZ31582.1"/>
    <property type="molecule type" value="Genomic_DNA"/>
</dbReference>
<dbReference type="PANTHER" id="PTHR24171:SF8">
    <property type="entry name" value="BRCA1-ASSOCIATED RING DOMAIN PROTEIN 1"/>
    <property type="match status" value="1"/>
</dbReference>
<feature type="compositionally biased region" description="Low complexity" evidence="4">
    <location>
        <begin position="104"/>
        <end position="136"/>
    </location>
</feature>
<feature type="repeat" description="ANK" evidence="3">
    <location>
        <begin position="629"/>
        <end position="661"/>
    </location>
</feature>
<protein>
    <submittedName>
        <fullName evidence="5">Uncharacterized protein</fullName>
    </submittedName>
</protein>
<feature type="compositionally biased region" description="Polar residues" evidence="4">
    <location>
        <begin position="466"/>
        <end position="480"/>
    </location>
</feature>
<feature type="region of interest" description="Disordered" evidence="4">
    <location>
        <begin position="453"/>
        <end position="480"/>
    </location>
</feature>
<reference evidence="5 6" key="1">
    <citation type="submission" date="2016-07" db="EMBL/GenBank/DDBJ databases">
        <title>Pervasive Adenine N6-methylation of Active Genes in Fungi.</title>
        <authorList>
            <consortium name="DOE Joint Genome Institute"/>
            <person name="Mondo S.J."/>
            <person name="Dannebaum R.O."/>
            <person name="Kuo R.C."/>
            <person name="Labutti K."/>
            <person name="Haridas S."/>
            <person name="Kuo A."/>
            <person name="Salamov A."/>
            <person name="Ahrendt S.R."/>
            <person name="Lipzen A."/>
            <person name="Sullivan W."/>
            <person name="Andreopoulos W.B."/>
            <person name="Clum A."/>
            <person name="Lindquist E."/>
            <person name="Daum C."/>
            <person name="Ramamoorthy G.K."/>
            <person name="Gryganskyi A."/>
            <person name="Culley D."/>
            <person name="Magnuson J.K."/>
            <person name="James T.Y."/>
            <person name="O'Malley M.A."/>
            <person name="Stajich J.E."/>
            <person name="Spatafora J.W."/>
            <person name="Visel A."/>
            <person name="Grigoriev I.V."/>
        </authorList>
    </citation>
    <scope>NUCLEOTIDE SEQUENCE [LARGE SCALE GENOMIC DNA]</scope>
    <source>
        <strain evidence="5 6">PL171</strain>
    </source>
</reference>
<name>A0A1Y2HES7_9FUNG</name>
<feature type="region of interest" description="Disordered" evidence="4">
    <location>
        <begin position="745"/>
        <end position="782"/>
    </location>
</feature>
<dbReference type="OrthoDB" id="194358at2759"/>
<dbReference type="InterPro" id="IPR002110">
    <property type="entry name" value="Ankyrin_rpt"/>
</dbReference>
<evidence type="ECO:0000256" key="4">
    <source>
        <dbReference type="SAM" id="MobiDB-lite"/>
    </source>
</evidence>
<proteinExistence type="predicted"/>
<dbReference type="STRING" id="765915.A0A1Y2HES7"/>
<sequence length="859" mass="89587">MNVSPIVSTANNTAQSAAAVGPNPPPKPVSISSPPAMSTMGTPRDAVPVRASSISTPPSLDSANMPTVSAAAAPATTPPANFAKIAMQRNYSSEFTASPPNAPSAPSGLRSAVASPASNSSSANGSASSLHSANGAIPGANDDANSNHSTESAPDVRTALAVVTLPRESSPAPSISVSMVGGAGNGSSLAAGGATMASLLSASSSYNAARQQSLREFMRDDRFPRRQRKYFLSLQRLEETYAPDNKLQPPKIKKDKKSDSGSGSSTMGKLSNLLGKKKHKQRTVNGLLHMLRMSILEERQDLAIELLEQIQSSVIKKKRPDEVNHLFLLALSKRMETLCIRMYEKGYPPDVNSPIFVANVAKGEKPKFGHPSYFLLAVGFRLYALSVAMLKKANVHQSWYGVTALLLACTGTPDQPVSLPFVSHLISAGANPNAGIPLEQYLVHKKLRPKPSRTTMPLGSRGLTHVPSTSDTASLFSPPTPSTIESGIPRMVSFADGSFGGALPSTSMCNVPQFGQSTQAGIEASDKCAAWAKGKMLYPVDLAACTDQLEAVQFLVRKMDAKRVKESSVCLLGQQSMVLTAQLWKAGANLDQRDWGNLAGIHIAARLGLIDLVYLYLDMKISPNLAGENGWTPLHEAVSQRQRALCRLLCRRGASPLVKTTAGQTAHDLAARVGLSTLEASEYFASEPTPEELLLDASLADRVAAAAAPPSPASLNPNASDAILPRAGASMMGPSAIDHLAVKSLRKRSESMPSAPIGGPHDGPPGALPTPAGKEKAKKKRSTTLDKFALLKQTMFSGGSSSGSTGALGGEGNGLPPRAAAAVAKAAQAAQAPPPTPPKGGKLGGAVGGARTRSASTAD</sequence>
<dbReference type="GO" id="GO:0085020">
    <property type="term" value="P:protein K6-linked ubiquitination"/>
    <property type="evidence" value="ECO:0007669"/>
    <property type="project" value="TreeGrafter"/>
</dbReference>
<dbReference type="PROSITE" id="PS50088">
    <property type="entry name" value="ANK_REPEAT"/>
    <property type="match status" value="1"/>
</dbReference>
<gene>
    <name evidence="5" type="ORF">BCR44DRAFT_1264903</name>
</gene>
<dbReference type="AlphaFoldDB" id="A0A1Y2HES7"/>
<evidence type="ECO:0000313" key="5">
    <source>
        <dbReference type="EMBL" id="ORZ31582.1"/>
    </source>
</evidence>
<feature type="compositionally biased region" description="Polar residues" evidence="4">
    <location>
        <begin position="52"/>
        <end position="67"/>
    </location>
</feature>
<dbReference type="SMART" id="SM00248">
    <property type="entry name" value="ANK"/>
    <property type="match status" value="4"/>
</dbReference>
<feature type="compositionally biased region" description="Low complexity" evidence="4">
    <location>
        <begin position="7"/>
        <end position="20"/>
    </location>
</feature>
<dbReference type="InterPro" id="IPR036770">
    <property type="entry name" value="Ankyrin_rpt-contain_sf"/>
</dbReference>
<feature type="region of interest" description="Disordered" evidence="4">
    <location>
        <begin position="796"/>
        <end position="859"/>
    </location>
</feature>